<feature type="region of interest" description="Disordered" evidence="1">
    <location>
        <begin position="49"/>
        <end position="68"/>
    </location>
</feature>
<evidence type="ECO:0000313" key="2">
    <source>
        <dbReference type="EMBL" id="CAF1927985.1"/>
    </source>
</evidence>
<dbReference type="AlphaFoldDB" id="A0A816KXT8"/>
<comment type="caution">
    <text evidence="2">The sequence shown here is derived from an EMBL/GenBank/DDBJ whole genome shotgun (WGS) entry which is preliminary data.</text>
</comment>
<dbReference type="Proteomes" id="UP000663856">
    <property type="component" value="Unassembled WGS sequence"/>
</dbReference>
<gene>
    <name evidence="2" type="ORF">WKI299_LOCUS135</name>
</gene>
<feature type="compositionally biased region" description="Pro residues" evidence="1">
    <location>
        <begin position="50"/>
        <end position="65"/>
    </location>
</feature>
<accession>A0A816KXT8</accession>
<reference evidence="2" key="1">
    <citation type="submission" date="2021-02" db="EMBL/GenBank/DDBJ databases">
        <authorList>
            <person name="Nowell W R."/>
        </authorList>
    </citation>
    <scope>NUCLEOTIDE SEQUENCE</scope>
</reference>
<sequence>MDSNLFNNNSAVQYLLQQAEELPNPLELIRRPPAQGPITCRQNISVSFLQPPPVPPPRPPVPPPLVIRQRAPPLSTTASLILRERPPRTPAPISSKMIIKKLPSIPVTPRSVIVERYSATPARPRDIIIER</sequence>
<evidence type="ECO:0000256" key="1">
    <source>
        <dbReference type="SAM" id="MobiDB-lite"/>
    </source>
</evidence>
<evidence type="ECO:0000313" key="3">
    <source>
        <dbReference type="Proteomes" id="UP000663856"/>
    </source>
</evidence>
<name>A0A816KXT8_9BILA</name>
<protein>
    <submittedName>
        <fullName evidence="2">Uncharacterized protein</fullName>
    </submittedName>
</protein>
<proteinExistence type="predicted"/>
<organism evidence="2 3">
    <name type="scientific">Rotaria magnacalcarata</name>
    <dbReference type="NCBI Taxonomy" id="392030"/>
    <lineage>
        <taxon>Eukaryota</taxon>
        <taxon>Metazoa</taxon>
        <taxon>Spiralia</taxon>
        <taxon>Gnathifera</taxon>
        <taxon>Rotifera</taxon>
        <taxon>Eurotatoria</taxon>
        <taxon>Bdelloidea</taxon>
        <taxon>Philodinida</taxon>
        <taxon>Philodinidae</taxon>
        <taxon>Rotaria</taxon>
    </lineage>
</organism>
<dbReference type="EMBL" id="CAJNRF010000009">
    <property type="protein sequence ID" value="CAF1927985.1"/>
    <property type="molecule type" value="Genomic_DNA"/>
</dbReference>